<dbReference type="STRING" id="1336337.A0A3N4JV74"/>
<dbReference type="OrthoDB" id="5427832at2759"/>
<dbReference type="AlphaFoldDB" id="A0A3N4JV74"/>
<protein>
    <submittedName>
        <fullName evidence="1">Uncharacterized protein</fullName>
    </submittedName>
</protein>
<evidence type="ECO:0000313" key="1">
    <source>
        <dbReference type="EMBL" id="RPB00742.1"/>
    </source>
</evidence>
<accession>A0A3N4JV74</accession>
<sequence>MLARGRLTKYLTTAGRSAARHKAQRKYNLSRKQRKFAIHHNDSLKGHVPDYVQAPSIHRNTDMTMVELVSLNGAFHEPEHFAVPSPMPELASAPSRRVISHTPPSVPDTYQSTTTAASIPVHSAPAVSLPEASFTLNHYLTDSDAESIFPPICTAQKIWVTNSQHVPISPPSQSNLVQPIPHQLEQQEFSNRSGTGSLTRGEEDSCIIITLTKRDIIGITSTASEITSQSLSTIPNHTSTETCSIGGQSYHDSTSINTECESKDDSSIVDITPLIVTTRGSHELIQYDPSIAAGTDTDIEDLIRIATTKETQALAHFLACKILCFDGCTINHYQDMIPGLDQVHSTADQDEIPAMNLHPTHPWDSKSVRAGTERIPSVLEADEFLSPNAYNLTEDVANLLCCGIVKAGKHTYTESLSFMQKGIKVNFSPSRHMNIQADLHILVPLYHYHNNRAYVKHAAICDIPHFHLGHMYGADYYKIFLLLPNLYSEDWKTNYLQDYELEHFMDKIVLPALHMYCPAALLQQLLATCKMAKLESLAAGMEPLSCQTRTSGRTQLLHHLIPPVLLHEIWKTVLEKSSKPGLLDFHEPIIFIDAKNLKLATMASDAPSMISLFLGAWRLQCNSEYVEDESVRVDFTMEEIHERSQFRQGYHDGNAIDRPDCQLSGLEDEAFTLLWRRCCLKSYESAFCHQFLQDSCQFTYYHWALTNDIADLTVTPGKKHSARVAGPAYSQFYTTTKELFDAPKVYPFQNKALEGLAVDPKLKSIWHDIGGQQNEDTNCIKNAYFASKRRAIECIYGSTDKSFGTRQEHRVNMNLLTAISLEFE</sequence>
<keyword evidence="2" id="KW-1185">Reference proteome</keyword>
<dbReference type="Proteomes" id="UP000276215">
    <property type="component" value="Unassembled WGS sequence"/>
</dbReference>
<proteinExistence type="predicted"/>
<dbReference type="EMBL" id="ML120378">
    <property type="protein sequence ID" value="RPB00742.1"/>
    <property type="molecule type" value="Genomic_DNA"/>
</dbReference>
<organism evidence="1 2">
    <name type="scientific">Choiromyces venosus 120613-1</name>
    <dbReference type="NCBI Taxonomy" id="1336337"/>
    <lineage>
        <taxon>Eukaryota</taxon>
        <taxon>Fungi</taxon>
        <taxon>Dikarya</taxon>
        <taxon>Ascomycota</taxon>
        <taxon>Pezizomycotina</taxon>
        <taxon>Pezizomycetes</taxon>
        <taxon>Pezizales</taxon>
        <taxon>Tuberaceae</taxon>
        <taxon>Choiromyces</taxon>
    </lineage>
</organism>
<gene>
    <name evidence="1" type="ORF">L873DRAFT_1788884</name>
</gene>
<reference evidence="1 2" key="1">
    <citation type="journal article" date="2018" name="Nat. Ecol. Evol.">
        <title>Pezizomycetes genomes reveal the molecular basis of ectomycorrhizal truffle lifestyle.</title>
        <authorList>
            <person name="Murat C."/>
            <person name="Payen T."/>
            <person name="Noel B."/>
            <person name="Kuo A."/>
            <person name="Morin E."/>
            <person name="Chen J."/>
            <person name="Kohler A."/>
            <person name="Krizsan K."/>
            <person name="Balestrini R."/>
            <person name="Da Silva C."/>
            <person name="Montanini B."/>
            <person name="Hainaut M."/>
            <person name="Levati E."/>
            <person name="Barry K.W."/>
            <person name="Belfiori B."/>
            <person name="Cichocki N."/>
            <person name="Clum A."/>
            <person name="Dockter R.B."/>
            <person name="Fauchery L."/>
            <person name="Guy J."/>
            <person name="Iotti M."/>
            <person name="Le Tacon F."/>
            <person name="Lindquist E.A."/>
            <person name="Lipzen A."/>
            <person name="Malagnac F."/>
            <person name="Mello A."/>
            <person name="Molinier V."/>
            <person name="Miyauchi S."/>
            <person name="Poulain J."/>
            <person name="Riccioni C."/>
            <person name="Rubini A."/>
            <person name="Sitrit Y."/>
            <person name="Splivallo R."/>
            <person name="Traeger S."/>
            <person name="Wang M."/>
            <person name="Zifcakova L."/>
            <person name="Wipf D."/>
            <person name="Zambonelli A."/>
            <person name="Paolocci F."/>
            <person name="Nowrousian M."/>
            <person name="Ottonello S."/>
            <person name="Baldrian P."/>
            <person name="Spatafora J.W."/>
            <person name="Henrissat B."/>
            <person name="Nagy L.G."/>
            <person name="Aury J.M."/>
            <person name="Wincker P."/>
            <person name="Grigoriev I.V."/>
            <person name="Bonfante P."/>
            <person name="Martin F.M."/>
        </authorList>
    </citation>
    <scope>NUCLEOTIDE SEQUENCE [LARGE SCALE GENOMIC DNA]</scope>
    <source>
        <strain evidence="1 2">120613-1</strain>
    </source>
</reference>
<name>A0A3N4JV74_9PEZI</name>
<evidence type="ECO:0000313" key="2">
    <source>
        <dbReference type="Proteomes" id="UP000276215"/>
    </source>
</evidence>